<dbReference type="Proteomes" id="UP000314986">
    <property type="component" value="Unassembled WGS sequence"/>
</dbReference>
<reference evidence="3" key="2">
    <citation type="journal article" date="2007" name="PLoS Biol.">
        <title>Survey sequencing and comparative analysis of the elephant shark (Callorhinchus milii) genome.</title>
        <authorList>
            <person name="Venkatesh B."/>
            <person name="Kirkness E.F."/>
            <person name="Loh Y.H."/>
            <person name="Halpern A.L."/>
            <person name="Lee A.P."/>
            <person name="Johnson J."/>
            <person name="Dandona N."/>
            <person name="Viswanathan L.D."/>
            <person name="Tay A."/>
            <person name="Venter J.C."/>
            <person name="Strausberg R.L."/>
            <person name="Brenner S."/>
        </authorList>
    </citation>
    <scope>NUCLEOTIDE SEQUENCE [LARGE SCALE GENOMIC DNA]</scope>
</reference>
<proteinExistence type="predicted"/>
<dbReference type="AlphaFoldDB" id="A0A4W3GC34"/>
<evidence type="ECO:0000313" key="3">
    <source>
        <dbReference type="Proteomes" id="UP000314986"/>
    </source>
</evidence>
<sequence length="244" mass="25983">MEFYAVVSLTEPPVRLFSKFHGSYFHCQLPLPLPKQLVVFGLGNWGLHTEETYLSVEVSVSPEVKAQKIGSLSSDTRCLVWEGDWSRDILSTAVEEAERGSLWTLLITSGQVGTSASMVELIESSQANMDTTLPFTPIPLYTIPNNPCPCAGGGKGRGRGWLKQVGGGQGVQRWERDGEGDMDGNPGSGGKQDEWGGGRARGVGGVAGRDSSVCALAGEAVWLLEQHPCPDGQKACGPGPRPGE</sequence>
<accession>A0A4W3GC34</accession>
<reference evidence="3" key="3">
    <citation type="journal article" date="2014" name="Nature">
        <title>Elephant shark genome provides unique insights into gnathostome evolution.</title>
        <authorList>
            <consortium name="International Elephant Shark Genome Sequencing Consortium"/>
            <person name="Venkatesh B."/>
            <person name="Lee A.P."/>
            <person name="Ravi V."/>
            <person name="Maurya A.K."/>
            <person name="Lian M.M."/>
            <person name="Swann J.B."/>
            <person name="Ohta Y."/>
            <person name="Flajnik M.F."/>
            <person name="Sutoh Y."/>
            <person name="Kasahara M."/>
            <person name="Hoon S."/>
            <person name="Gangu V."/>
            <person name="Roy S.W."/>
            <person name="Irimia M."/>
            <person name="Korzh V."/>
            <person name="Kondrychyn I."/>
            <person name="Lim Z.W."/>
            <person name="Tay B.H."/>
            <person name="Tohari S."/>
            <person name="Kong K.W."/>
            <person name="Ho S."/>
            <person name="Lorente-Galdos B."/>
            <person name="Quilez J."/>
            <person name="Marques-Bonet T."/>
            <person name="Raney B.J."/>
            <person name="Ingham P.W."/>
            <person name="Tay A."/>
            <person name="Hillier L.W."/>
            <person name="Minx P."/>
            <person name="Boehm T."/>
            <person name="Wilson R.K."/>
            <person name="Brenner S."/>
            <person name="Warren W.C."/>
        </authorList>
    </citation>
    <scope>NUCLEOTIDE SEQUENCE [LARGE SCALE GENOMIC DNA]</scope>
</reference>
<evidence type="ECO:0000313" key="2">
    <source>
        <dbReference type="Ensembl" id="ENSCMIP00000000793.1"/>
    </source>
</evidence>
<dbReference type="InParanoid" id="A0A4W3GC34"/>
<keyword evidence="3" id="KW-1185">Reference proteome</keyword>
<protein>
    <submittedName>
        <fullName evidence="2">Uncharacterized LOC103172324</fullName>
    </submittedName>
</protein>
<reference evidence="3" key="1">
    <citation type="journal article" date="2006" name="Science">
        <title>Ancient noncoding elements conserved in the human genome.</title>
        <authorList>
            <person name="Venkatesh B."/>
            <person name="Kirkness E.F."/>
            <person name="Loh Y.H."/>
            <person name="Halpern A.L."/>
            <person name="Lee A.P."/>
            <person name="Johnson J."/>
            <person name="Dandona N."/>
            <person name="Viswanathan L.D."/>
            <person name="Tay A."/>
            <person name="Venter J.C."/>
            <person name="Strausberg R.L."/>
            <person name="Brenner S."/>
        </authorList>
    </citation>
    <scope>NUCLEOTIDE SEQUENCE [LARGE SCALE GENOMIC DNA]</scope>
</reference>
<evidence type="ECO:0000256" key="1">
    <source>
        <dbReference type="SAM" id="MobiDB-lite"/>
    </source>
</evidence>
<reference evidence="2" key="4">
    <citation type="submission" date="2025-08" db="UniProtKB">
        <authorList>
            <consortium name="Ensembl"/>
        </authorList>
    </citation>
    <scope>IDENTIFICATION</scope>
</reference>
<name>A0A4W3GC34_CALMI</name>
<dbReference type="Ensembl" id="ENSCMIT00000000842.1">
    <property type="protein sequence ID" value="ENSCMIP00000000793.1"/>
    <property type="gene ID" value="ENSCMIG00000000554.1"/>
</dbReference>
<organism evidence="2 3">
    <name type="scientific">Callorhinchus milii</name>
    <name type="common">Ghost shark</name>
    <dbReference type="NCBI Taxonomy" id="7868"/>
    <lineage>
        <taxon>Eukaryota</taxon>
        <taxon>Metazoa</taxon>
        <taxon>Chordata</taxon>
        <taxon>Craniata</taxon>
        <taxon>Vertebrata</taxon>
        <taxon>Chondrichthyes</taxon>
        <taxon>Holocephali</taxon>
        <taxon>Chimaeriformes</taxon>
        <taxon>Callorhinchidae</taxon>
        <taxon>Callorhinchus</taxon>
    </lineage>
</organism>
<reference evidence="2" key="5">
    <citation type="submission" date="2025-09" db="UniProtKB">
        <authorList>
            <consortium name="Ensembl"/>
        </authorList>
    </citation>
    <scope>IDENTIFICATION</scope>
</reference>
<dbReference type="STRING" id="7868.ENSCMIP00000000793"/>
<feature type="region of interest" description="Disordered" evidence="1">
    <location>
        <begin position="169"/>
        <end position="204"/>
    </location>
</feature>